<keyword evidence="7" id="KW-0325">Glycoprotein</keyword>
<dbReference type="Pfam" id="PF00560">
    <property type="entry name" value="LRR_1"/>
    <property type="match status" value="1"/>
</dbReference>
<dbReference type="Gene3D" id="3.80.10.10">
    <property type="entry name" value="Ribonuclease Inhibitor"/>
    <property type="match status" value="2"/>
</dbReference>
<evidence type="ECO:0000256" key="5">
    <source>
        <dbReference type="ARBA" id="ARBA00023136"/>
    </source>
</evidence>
<organism evidence="8 9">
    <name type="scientific">Ziziphus jujuba</name>
    <name type="common">Chinese jujube</name>
    <name type="synonym">Ziziphus sativa</name>
    <dbReference type="NCBI Taxonomy" id="326968"/>
    <lineage>
        <taxon>Eukaryota</taxon>
        <taxon>Viridiplantae</taxon>
        <taxon>Streptophyta</taxon>
        <taxon>Embryophyta</taxon>
        <taxon>Tracheophyta</taxon>
        <taxon>Spermatophyta</taxon>
        <taxon>Magnoliopsida</taxon>
        <taxon>eudicotyledons</taxon>
        <taxon>Gunneridae</taxon>
        <taxon>Pentapetalae</taxon>
        <taxon>rosids</taxon>
        <taxon>fabids</taxon>
        <taxon>Rosales</taxon>
        <taxon>Rhamnaceae</taxon>
        <taxon>Paliureae</taxon>
        <taxon>Ziziphus</taxon>
    </lineage>
</organism>
<keyword evidence="8" id="KW-1185">Reference proteome</keyword>
<evidence type="ECO:0000256" key="2">
    <source>
        <dbReference type="ARBA" id="ARBA00022692"/>
    </source>
</evidence>
<keyword evidence="2" id="KW-0812">Transmembrane</keyword>
<dbReference type="PANTHER" id="PTHR48061">
    <property type="entry name" value="LEUCINE-RICH REPEAT RECEPTOR PROTEIN KINASE EMS1-LIKE-RELATED"/>
    <property type="match status" value="1"/>
</dbReference>
<evidence type="ECO:0000313" key="9">
    <source>
        <dbReference type="RefSeq" id="XP_060675768.1"/>
    </source>
</evidence>
<evidence type="ECO:0000256" key="1">
    <source>
        <dbReference type="ARBA" id="ARBA00004479"/>
    </source>
</evidence>
<evidence type="ECO:0000256" key="3">
    <source>
        <dbReference type="ARBA" id="ARBA00022729"/>
    </source>
</evidence>
<dbReference type="InterPro" id="IPR032675">
    <property type="entry name" value="LRR_dom_sf"/>
</dbReference>
<dbReference type="SUPFAM" id="SSF52058">
    <property type="entry name" value="L domain-like"/>
    <property type="match status" value="1"/>
</dbReference>
<evidence type="ECO:0000313" key="8">
    <source>
        <dbReference type="Proteomes" id="UP001652623"/>
    </source>
</evidence>
<keyword evidence="3" id="KW-0732">Signal</keyword>
<accession>A0ABM4AGB2</accession>
<name>A0ABM4AGB2_ZIZJJ</name>
<keyword evidence="5" id="KW-0472">Membrane</keyword>
<dbReference type="GeneID" id="107435858"/>
<dbReference type="InterPro" id="IPR046956">
    <property type="entry name" value="RLP23-like"/>
</dbReference>
<reference evidence="9" key="1">
    <citation type="submission" date="2025-08" db="UniProtKB">
        <authorList>
            <consortium name="RefSeq"/>
        </authorList>
    </citation>
    <scope>IDENTIFICATION</scope>
    <source>
        <tissue evidence="9">Seedling</tissue>
    </source>
</reference>
<dbReference type="InterPro" id="IPR001611">
    <property type="entry name" value="Leu-rich_rpt"/>
</dbReference>
<keyword evidence="6" id="KW-0675">Receptor</keyword>
<evidence type="ECO:0000256" key="6">
    <source>
        <dbReference type="ARBA" id="ARBA00023170"/>
    </source>
</evidence>
<dbReference type="RefSeq" id="XP_060675768.1">
    <property type="nucleotide sequence ID" value="XM_060819785.1"/>
</dbReference>
<sequence length="459" mass="51290">MTGVELRLEEHAARVQERFEALEGRLDGLESEDIAINQAVRGLLNGLDDVLRRELRATRDQCMGEQQPTCRDKERSALLQFKESFVITKYAYSFAGAYPKVLQWKSSNSCLWGGIDCDAETGHVIALDLSNNHFNFSQIPASIGQLSHLTYLNLSGSAFYGQVPFEISDLTNLSSLDMTYNYDPVTEEKFLQLKDPNFKTLVRNLTKLEIIILSFVDMSSESHLSPTWRQQFVVDLWRSKKKCNGFKIQASTSGFLNLRNFPHFLKHQNELDCLVLDGNNIDGQIPNWMLNIGINTLTTLNIASNLPTGFEQLPVVLPWVNLGVFDISSNMLQGPLPIPPPSIARYDVSNNMLTGEISPLFCNMSSLYILDLSNNNLCGIIPPCLRNSGSSQIMLSLRNNSLHGITLEICSNNGSNLKMSDVSHNLLQGKLPRSLSNCLMLEAIVVVNNQLHDSFPSCL</sequence>
<evidence type="ECO:0000256" key="4">
    <source>
        <dbReference type="ARBA" id="ARBA00022989"/>
    </source>
</evidence>
<protein>
    <submittedName>
        <fullName evidence="9">Receptor-like protein 38</fullName>
    </submittedName>
</protein>
<comment type="subcellular location">
    <subcellularLocation>
        <location evidence="1">Membrane</location>
        <topology evidence="1">Single-pass type I membrane protein</topology>
    </subcellularLocation>
</comment>
<evidence type="ECO:0000256" key="7">
    <source>
        <dbReference type="ARBA" id="ARBA00023180"/>
    </source>
</evidence>
<proteinExistence type="predicted"/>
<gene>
    <name evidence="9" type="primary">LOC107435858</name>
</gene>
<dbReference type="Proteomes" id="UP001652623">
    <property type="component" value="Chromosome 8"/>
</dbReference>
<keyword evidence="4" id="KW-1133">Transmembrane helix</keyword>
<dbReference type="PANTHER" id="PTHR48061:SF12">
    <property type="entry name" value="DISEASE RESISTANCE LIKE PROTEIN"/>
    <property type="match status" value="1"/>
</dbReference>